<organism evidence="8 9">
    <name type="scientific">Mesotoga infera</name>
    <dbReference type="NCBI Taxonomy" id="1236046"/>
    <lineage>
        <taxon>Bacteria</taxon>
        <taxon>Thermotogati</taxon>
        <taxon>Thermotogota</taxon>
        <taxon>Thermotogae</taxon>
        <taxon>Kosmotogales</taxon>
        <taxon>Kosmotogaceae</taxon>
        <taxon>Mesotoga</taxon>
    </lineage>
</organism>
<reference evidence="8 9" key="1">
    <citation type="submission" date="2017-01" db="EMBL/GenBank/DDBJ databases">
        <authorList>
            <person name="Erauso G."/>
        </authorList>
    </citation>
    <scope>NUCLEOTIDE SEQUENCE [LARGE SCALE GENOMIC DNA]</scope>
    <source>
        <strain evidence="8">MESINF1</strain>
    </source>
</reference>
<evidence type="ECO:0000313" key="8">
    <source>
        <dbReference type="EMBL" id="SSC11674.1"/>
    </source>
</evidence>
<keyword evidence="5 6" id="KW-0472">Membrane</keyword>
<protein>
    <recommendedName>
        <fullName evidence="6">Protein HflK</fullName>
    </recommendedName>
</protein>
<feature type="domain" description="Band 7" evidence="7">
    <location>
        <begin position="46"/>
        <end position="222"/>
    </location>
</feature>
<keyword evidence="3 6" id="KW-0812">Transmembrane</keyword>
<dbReference type="InterPro" id="IPR050710">
    <property type="entry name" value="Band7/mec-2_domain"/>
</dbReference>
<proteinExistence type="inferred from homology"/>
<evidence type="ECO:0000256" key="1">
    <source>
        <dbReference type="ARBA" id="ARBA00004370"/>
    </source>
</evidence>
<comment type="subunit">
    <text evidence="6">HflC and HflK may interact to form a multimeric complex.</text>
</comment>
<comment type="function">
    <text evidence="6">HflC and HflK could encode or regulate a protease.</text>
</comment>
<dbReference type="Gene3D" id="3.30.479.30">
    <property type="entry name" value="Band 7 domain"/>
    <property type="match status" value="1"/>
</dbReference>
<dbReference type="CDD" id="cd03404">
    <property type="entry name" value="SPFH_HflK"/>
    <property type="match status" value="1"/>
</dbReference>
<keyword evidence="9" id="KW-1185">Reference proteome</keyword>
<sequence>MVDVRIEEPDNGFSGSMTPNRGKNFRWTGLISLLVILAVVAIYFLSGFFLVGPDQVGLIKRFGKYVRTVGPGLGYHLPYPIESAVVVDTSNLRKQEIGFRTIRTGTYQSVANESLMLTGDGNIVSVELVIQYYIGEPEKYAFNIVSDSDIVKFTTESVLREEVAANTIDAILTTERDAISLKTATRVQAELDNLKTGITVKNVFLQEVAPPQQVITAFDDVNSAKQDKEKLIYEAEKYRNDLIPKAEGEAAQLTRVAEGYAQERILKAEGEAEKFLAILKEYSKAPEVTRTRLYLETLNKILKGNDKYIVLDDSGILKLLDLEGSGK</sequence>
<dbReference type="InterPro" id="IPR001107">
    <property type="entry name" value="Band_7"/>
</dbReference>
<dbReference type="AlphaFoldDB" id="A0A7Z7LCR5"/>
<evidence type="ECO:0000256" key="3">
    <source>
        <dbReference type="ARBA" id="ARBA00022692"/>
    </source>
</evidence>
<dbReference type="Pfam" id="PF01145">
    <property type="entry name" value="Band_7"/>
    <property type="match status" value="1"/>
</dbReference>
<comment type="similarity">
    <text evidence="2 6">Belongs to the band 7/mec-2 family. HflK subfamily.</text>
</comment>
<evidence type="ECO:0000256" key="6">
    <source>
        <dbReference type="RuleBase" id="RU364113"/>
    </source>
</evidence>
<accession>A0A7Z7LCR5</accession>
<dbReference type="InterPro" id="IPR036013">
    <property type="entry name" value="Band_7/SPFH_dom_sf"/>
</dbReference>
<dbReference type="InterPro" id="IPR010201">
    <property type="entry name" value="HflK"/>
</dbReference>
<dbReference type="PANTHER" id="PTHR43327:SF2">
    <property type="entry name" value="MODULATOR OF FTSH PROTEASE HFLK"/>
    <property type="match status" value="1"/>
</dbReference>
<keyword evidence="4 6" id="KW-1133">Transmembrane helix</keyword>
<evidence type="ECO:0000313" key="9">
    <source>
        <dbReference type="Proteomes" id="UP000250796"/>
    </source>
</evidence>
<dbReference type="RefSeq" id="WP_169698121.1">
    <property type="nucleotide sequence ID" value="NZ_LS974202.1"/>
</dbReference>
<dbReference type="SUPFAM" id="SSF117892">
    <property type="entry name" value="Band 7/SPFH domain"/>
    <property type="match status" value="1"/>
</dbReference>
<dbReference type="GO" id="GO:0016020">
    <property type="term" value="C:membrane"/>
    <property type="evidence" value="ECO:0007669"/>
    <property type="project" value="UniProtKB-SubCell"/>
</dbReference>
<name>A0A7Z7LCR5_9BACT</name>
<gene>
    <name evidence="8" type="ORF">MESINF_0225</name>
</gene>
<dbReference type="NCBIfam" id="TIGR01933">
    <property type="entry name" value="hflK"/>
    <property type="match status" value="1"/>
</dbReference>
<feature type="transmembrane region" description="Helical" evidence="6">
    <location>
        <begin position="27"/>
        <end position="51"/>
    </location>
</feature>
<dbReference type="KEGG" id="minf:MESINF_0225"/>
<evidence type="ECO:0000256" key="4">
    <source>
        <dbReference type="ARBA" id="ARBA00022989"/>
    </source>
</evidence>
<evidence type="ECO:0000256" key="2">
    <source>
        <dbReference type="ARBA" id="ARBA00006971"/>
    </source>
</evidence>
<dbReference type="SMART" id="SM00244">
    <property type="entry name" value="PHB"/>
    <property type="match status" value="1"/>
</dbReference>
<evidence type="ECO:0000259" key="7">
    <source>
        <dbReference type="SMART" id="SM00244"/>
    </source>
</evidence>
<evidence type="ECO:0000256" key="5">
    <source>
        <dbReference type="ARBA" id="ARBA00023136"/>
    </source>
</evidence>
<dbReference type="PANTHER" id="PTHR43327">
    <property type="entry name" value="STOMATIN-LIKE PROTEIN 2, MITOCHONDRIAL"/>
    <property type="match status" value="1"/>
</dbReference>
<comment type="subcellular location">
    <subcellularLocation>
        <location evidence="1 6">Membrane</location>
    </subcellularLocation>
</comment>
<dbReference type="EMBL" id="LS974202">
    <property type="protein sequence ID" value="SSC11674.1"/>
    <property type="molecule type" value="Genomic_DNA"/>
</dbReference>
<dbReference type="Proteomes" id="UP000250796">
    <property type="component" value="Chromosome MESINF"/>
</dbReference>